<dbReference type="GO" id="GO:0008897">
    <property type="term" value="F:holo-[acyl-carrier-protein] synthase activity"/>
    <property type="evidence" value="ECO:0007669"/>
    <property type="project" value="InterPro"/>
</dbReference>
<feature type="domain" description="4'-phosphopantetheinyl transferase" evidence="3">
    <location>
        <begin position="134"/>
        <end position="234"/>
    </location>
</feature>
<dbReference type="GO" id="GO:0000287">
    <property type="term" value="F:magnesium ion binding"/>
    <property type="evidence" value="ECO:0007669"/>
    <property type="project" value="InterPro"/>
</dbReference>
<evidence type="ECO:0000256" key="1">
    <source>
        <dbReference type="ARBA" id="ARBA00010990"/>
    </source>
</evidence>
<evidence type="ECO:0000313" key="4">
    <source>
        <dbReference type="EMBL" id="GAP47956.1"/>
    </source>
</evidence>
<evidence type="ECO:0000259" key="3">
    <source>
        <dbReference type="Pfam" id="PF01648"/>
    </source>
</evidence>
<reference evidence="4" key="1">
    <citation type="journal article" date="2015" name="Genome Announc.">
        <title>Draft Genome Sequence of Thiostrepton-Producing Streptomyces azureus ATCC 14921.</title>
        <authorList>
            <person name="Sakihara K."/>
            <person name="Maeda J."/>
            <person name="Tashiro K."/>
            <person name="Fujino Y."/>
            <person name="Kuhara S."/>
            <person name="Ohshima T."/>
            <person name="Ogata S."/>
            <person name="Doi K."/>
        </authorList>
    </citation>
    <scope>NUCLEOTIDE SEQUENCE [LARGE SCALE GENOMIC DNA]</scope>
    <source>
        <strain evidence="4">ATCC14921</strain>
    </source>
</reference>
<dbReference type="SUPFAM" id="SSF56214">
    <property type="entry name" value="4'-phosphopantetheinyl transferase"/>
    <property type="match status" value="2"/>
</dbReference>
<dbReference type="EMBL" id="DF968245">
    <property type="protein sequence ID" value="GAP47956.1"/>
    <property type="molecule type" value="Genomic_DNA"/>
</dbReference>
<dbReference type="PATRIC" id="fig|146537.3.peg.2838"/>
<dbReference type="RefSeq" id="WP_059417162.1">
    <property type="nucleotide sequence ID" value="NZ_DF968245.1"/>
</dbReference>
<dbReference type="GO" id="GO:0019878">
    <property type="term" value="P:lysine biosynthetic process via aminoadipic acid"/>
    <property type="evidence" value="ECO:0007669"/>
    <property type="project" value="TreeGrafter"/>
</dbReference>
<keyword evidence="5" id="KW-1185">Reference proteome</keyword>
<sequence length="273" mass="30085">MNPVKCALPLHVPRPAGPWHGVREHLAQLGNAVVYTTWTEWLPSVLTEPRLRELLGADWNRYRRTPDAAVRHRFAAARLLIKYTAAAALNTPPEYLDLGYRLGGRPYLRGFDQIEVSLTHTGDVMAVGLSRTGRIGVDVEFADRFVRLDLLQARILTPTEADEVAGLPEDERAAHLLRLWTLKEAYSKALGQGLRLSFKEFGFSRGGRLQAPDGSAATRGEWGFATHSVLDRYLLSVACHDAGLSTAGDMSVQTMLDKGFLSAMTQGTPDPPL</sequence>
<dbReference type="Gene3D" id="3.90.470.20">
    <property type="entry name" value="4'-phosphopantetheinyl transferase domain"/>
    <property type="match status" value="2"/>
</dbReference>
<organism evidence="4 5">
    <name type="scientific">Streptomyces azureus</name>
    <dbReference type="NCBI Taxonomy" id="146537"/>
    <lineage>
        <taxon>Bacteria</taxon>
        <taxon>Bacillati</taxon>
        <taxon>Actinomycetota</taxon>
        <taxon>Actinomycetes</taxon>
        <taxon>Kitasatosporales</taxon>
        <taxon>Streptomycetaceae</taxon>
        <taxon>Streptomyces</taxon>
    </lineage>
</organism>
<dbReference type="OrthoDB" id="190168at2"/>
<accession>A0A0K8PJA7</accession>
<dbReference type="InterPro" id="IPR008278">
    <property type="entry name" value="4-PPantetheinyl_Trfase_dom"/>
</dbReference>
<dbReference type="Proteomes" id="UP000053859">
    <property type="component" value="Unassembled WGS sequence"/>
</dbReference>
<gene>
    <name evidence="4" type="ORF">SAZU_2693</name>
</gene>
<dbReference type="Pfam" id="PF01648">
    <property type="entry name" value="ACPS"/>
    <property type="match status" value="1"/>
</dbReference>
<name>A0A0K8PJA7_STRAJ</name>
<dbReference type="AlphaFoldDB" id="A0A0K8PJA7"/>
<evidence type="ECO:0000256" key="2">
    <source>
        <dbReference type="ARBA" id="ARBA00022679"/>
    </source>
</evidence>
<evidence type="ECO:0000313" key="5">
    <source>
        <dbReference type="Proteomes" id="UP000053859"/>
    </source>
</evidence>
<dbReference type="PANTHER" id="PTHR12215">
    <property type="entry name" value="PHOSPHOPANTETHEINE TRANSFERASE"/>
    <property type="match status" value="1"/>
</dbReference>
<comment type="similarity">
    <text evidence="1">Belongs to the P-Pant transferase superfamily. Gsp/Sfp/HetI/AcpT family.</text>
</comment>
<dbReference type="GO" id="GO:0005829">
    <property type="term" value="C:cytosol"/>
    <property type="evidence" value="ECO:0007669"/>
    <property type="project" value="TreeGrafter"/>
</dbReference>
<proteinExistence type="inferred from homology"/>
<dbReference type="PANTHER" id="PTHR12215:SF10">
    <property type="entry name" value="L-AMINOADIPATE-SEMIALDEHYDE DEHYDROGENASE-PHOSPHOPANTETHEINYL TRANSFERASE"/>
    <property type="match status" value="1"/>
</dbReference>
<protein>
    <submittedName>
        <fullName evidence="4">HetI protein</fullName>
    </submittedName>
</protein>
<dbReference type="InterPro" id="IPR050559">
    <property type="entry name" value="P-Pant_transferase_sf"/>
</dbReference>
<keyword evidence="2" id="KW-0808">Transferase</keyword>
<dbReference type="InterPro" id="IPR037143">
    <property type="entry name" value="4-PPantetheinyl_Trfase_dom_sf"/>
</dbReference>